<dbReference type="EMBL" id="JBJXCW010000001">
    <property type="protein sequence ID" value="MFN0296076.1"/>
    <property type="molecule type" value="Genomic_DNA"/>
</dbReference>
<evidence type="ECO:0000313" key="1">
    <source>
        <dbReference type="EMBL" id="MFN0296076.1"/>
    </source>
</evidence>
<dbReference type="Pfam" id="PF10118">
    <property type="entry name" value="Metal_hydrol"/>
    <property type="match status" value="1"/>
</dbReference>
<evidence type="ECO:0000313" key="2">
    <source>
        <dbReference type="Proteomes" id="UP001632339"/>
    </source>
</evidence>
<dbReference type="RefSeq" id="WP_409139351.1">
    <property type="nucleotide sequence ID" value="NZ_JBJXCW010000001.1"/>
</dbReference>
<organism evidence="1 2">
    <name type="scientific">Acinetobacter albensis</name>
    <dbReference type="NCBI Taxonomy" id="1673609"/>
    <lineage>
        <taxon>Bacteria</taxon>
        <taxon>Pseudomonadati</taxon>
        <taxon>Pseudomonadota</taxon>
        <taxon>Gammaproteobacteria</taxon>
        <taxon>Moraxellales</taxon>
        <taxon>Moraxellaceae</taxon>
        <taxon>Acinetobacter</taxon>
    </lineage>
</organism>
<dbReference type="InterPro" id="IPR016516">
    <property type="entry name" value="UCP07580"/>
</dbReference>
<dbReference type="GO" id="GO:0016787">
    <property type="term" value="F:hydrolase activity"/>
    <property type="evidence" value="ECO:0007669"/>
    <property type="project" value="UniProtKB-KW"/>
</dbReference>
<protein>
    <submittedName>
        <fullName evidence="1">Metal-dependent hydrolase</fullName>
    </submittedName>
</protein>
<name>A0ABW9JP89_9GAMM</name>
<dbReference type="PANTHER" id="PTHR39456:SF1">
    <property type="entry name" value="METAL-DEPENDENT HYDROLASE"/>
    <property type="match status" value="1"/>
</dbReference>
<accession>A0ABW9JP89</accession>
<dbReference type="PIRSF" id="PIRSF007580">
    <property type="entry name" value="UCP07580"/>
    <property type="match status" value="1"/>
</dbReference>
<sequence>MKKAEFTAEKSYLQRPKAIGITVRRLHFKPQAIRRHYFANSPIMSHLLTALSSTFPIGEQFFVHSVRNVRDQVKDETLQVQIAAFIAQEAMHSKAHTEFNAAWRTEQYNLDRFQAWLERKNHHVKKLHPKIQLAITCAFEHFTALLGGYLLKHPEILSTLNDEAAKLWIWHAIEEIEHRAVAFDVYQHIYGDDRVRRMIMRSVTTGFASLTFYSATRLFLQDRKKSLAKVGGNIFGLYLLMKMFVQLAPEYLSYFKKDFHPSSHDYSTIVEVWKTRLANEYQLESFQQELKPMLLN</sequence>
<reference evidence="1 2" key="1">
    <citation type="submission" date="2024-12" db="EMBL/GenBank/DDBJ databases">
        <title>C001-4G Acinetobacter sp. assembled genome.</title>
        <authorList>
            <person name="D'Arcy K."/>
            <person name="Kingdon A.D.H."/>
            <person name="Breen A."/>
            <person name="Mckeown C."/>
            <person name="Allman E."/>
            <person name="Sharma P."/>
            <person name="Mcleman A."/>
            <person name="Roberts A.P."/>
        </authorList>
    </citation>
    <scope>NUCLEOTIDE SEQUENCE [LARGE SCALE GENOMIC DNA]</scope>
    <source>
        <strain evidence="1 2">C1-4G</strain>
    </source>
</reference>
<proteinExistence type="predicted"/>
<comment type="caution">
    <text evidence="1">The sequence shown here is derived from an EMBL/GenBank/DDBJ whole genome shotgun (WGS) entry which is preliminary data.</text>
</comment>
<keyword evidence="1" id="KW-0378">Hydrolase</keyword>
<gene>
    <name evidence="1" type="ORF">ACKVE0_00740</name>
</gene>
<dbReference type="Proteomes" id="UP001632339">
    <property type="component" value="Unassembled WGS sequence"/>
</dbReference>
<dbReference type="PANTHER" id="PTHR39456">
    <property type="entry name" value="METAL-DEPENDENT HYDROLASE"/>
    <property type="match status" value="1"/>
</dbReference>
<keyword evidence="2" id="KW-1185">Reference proteome</keyword>